<dbReference type="GO" id="GO:0005524">
    <property type="term" value="F:ATP binding"/>
    <property type="evidence" value="ECO:0007669"/>
    <property type="project" value="UniProtKB-UniRule"/>
</dbReference>
<dbReference type="PIRSF" id="PIRSF001296">
    <property type="entry name" value="K_ATPase_KdpC"/>
    <property type="match status" value="1"/>
</dbReference>
<dbReference type="GO" id="GO:0005886">
    <property type="term" value="C:plasma membrane"/>
    <property type="evidence" value="ECO:0007669"/>
    <property type="project" value="UniProtKB-SubCell"/>
</dbReference>
<proteinExistence type="inferred from homology"/>
<evidence type="ECO:0000256" key="2">
    <source>
        <dbReference type="ARBA" id="ARBA00022475"/>
    </source>
</evidence>
<evidence type="ECO:0000256" key="3">
    <source>
        <dbReference type="ARBA" id="ARBA00022538"/>
    </source>
</evidence>
<keyword evidence="2 11" id="KW-1003">Cell membrane</keyword>
<evidence type="ECO:0000313" key="15">
    <source>
        <dbReference type="Proteomes" id="UP000648663"/>
    </source>
</evidence>
<keyword evidence="8 11" id="KW-1133">Transmembrane helix</keyword>
<evidence type="ECO:0000256" key="6">
    <source>
        <dbReference type="ARBA" id="ARBA00022840"/>
    </source>
</evidence>
<dbReference type="RefSeq" id="WP_166753334.1">
    <property type="nucleotide sequence ID" value="NZ_BAABJU010000007.1"/>
</dbReference>
<comment type="subunit">
    <text evidence="11">The system is composed of three essential subunits: KdpA, KdpB and KdpC.</text>
</comment>
<keyword evidence="7 11" id="KW-0630">Potassium</keyword>
<keyword evidence="5 11" id="KW-0547">Nucleotide-binding</keyword>
<evidence type="ECO:0000256" key="8">
    <source>
        <dbReference type="ARBA" id="ARBA00022989"/>
    </source>
</evidence>
<organism evidence="13 14">
    <name type="scientific">Modestobacter marinus</name>
    <dbReference type="NCBI Taxonomy" id="477641"/>
    <lineage>
        <taxon>Bacteria</taxon>
        <taxon>Bacillati</taxon>
        <taxon>Actinomycetota</taxon>
        <taxon>Actinomycetes</taxon>
        <taxon>Geodermatophilales</taxon>
        <taxon>Geodermatophilaceae</taxon>
        <taxon>Modestobacter</taxon>
    </lineage>
</organism>
<dbReference type="Proteomes" id="UP000648663">
    <property type="component" value="Unassembled WGS sequence"/>
</dbReference>
<keyword evidence="15" id="KW-1185">Reference proteome</keyword>
<comment type="subcellular location">
    <subcellularLocation>
        <location evidence="11">Cell membrane</location>
        <topology evidence="11">Single-pass membrane protein</topology>
    </subcellularLocation>
</comment>
<protein>
    <recommendedName>
        <fullName evidence="11">Potassium-transporting ATPase KdpC subunit</fullName>
    </recommendedName>
    <alternativeName>
        <fullName evidence="11">ATP phosphohydrolase [potassium-transporting] C chain</fullName>
    </alternativeName>
    <alternativeName>
        <fullName evidence="11">Potassium-binding and translocating subunit C</fullName>
    </alternativeName>
    <alternativeName>
        <fullName evidence="11">Potassium-translocating ATPase C chain</fullName>
    </alternativeName>
</protein>
<evidence type="ECO:0000256" key="10">
    <source>
        <dbReference type="ARBA" id="ARBA00023136"/>
    </source>
</evidence>
<evidence type="ECO:0000256" key="9">
    <source>
        <dbReference type="ARBA" id="ARBA00023065"/>
    </source>
</evidence>
<keyword evidence="9 11" id="KW-0406">Ion transport</keyword>
<reference evidence="12" key="1">
    <citation type="journal article" date="2014" name="Int. J. Syst. Evol. Microbiol.">
        <title>Complete genome of a new Firmicutes species belonging to the dominant human colonic microbiota ('Ruminococcus bicirculans') reveals two chromosomes and a selective capacity to utilize plant glucans.</title>
        <authorList>
            <consortium name="NISC Comparative Sequencing Program"/>
            <person name="Wegmann U."/>
            <person name="Louis P."/>
            <person name="Goesmann A."/>
            <person name="Henrissat B."/>
            <person name="Duncan S.H."/>
            <person name="Flint H.J."/>
        </authorList>
    </citation>
    <scope>NUCLEOTIDE SEQUENCE</scope>
    <source>
        <strain evidence="12">CGMCC 4.5581</strain>
    </source>
</reference>
<evidence type="ECO:0000256" key="7">
    <source>
        <dbReference type="ARBA" id="ARBA00022958"/>
    </source>
</evidence>
<dbReference type="PANTHER" id="PTHR30042:SF2">
    <property type="entry name" value="POTASSIUM-TRANSPORTING ATPASE KDPC SUBUNIT"/>
    <property type="match status" value="1"/>
</dbReference>
<keyword evidence="3 11" id="KW-0633">Potassium transport</keyword>
<reference evidence="12" key="4">
    <citation type="submission" date="2024-05" db="EMBL/GenBank/DDBJ databases">
        <authorList>
            <person name="Sun Q."/>
            <person name="Zhou Y."/>
        </authorList>
    </citation>
    <scope>NUCLEOTIDE SEQUENCE</scope>
    <source>
        <strain evidence="12">CGMCC 4.5581</strain>
    </source>
</reference>
<dbReference type="NCBIfam" id="NF001454">
    <property type="entry name" value="PRK00315.1"/>
    <property type="match status" value="1"/>
</dbReference>
<dbReference type="PANTHER" id="PTHR30042">
    <property type="entry name" value="POTASSIUM-TRANSPORTING ATPASE C CHAIN"/>
    <property type="match status" value="1"/>
</dbReference>
<evidence type="ECO:0000256" key="11">
    <source>
        <dbReference type="HAMAP-Rule" id="MF_00276"/>
    </source>
</evidence>
<dbReference type="Pfam" id="PF02669">
    <property type="entry name" value="KdpC"/>
    <property type="match status" value="1"/>
</dbReference>
<gene>
    <name evidence="11 12" type="primary">kdpC</name>
    <name evidence="13" type="ORF">FB380_000052</name>
    <name evidence="12" type="ORF">GCM10011589_22430</name>
</gene>
<dbReference type="EMBL" id="BMMI01000004">
    <property type="protein sequence ID" value="GGL65750.1"/>
    <property type="molecule type" value="Genomic_DNA"/>
</dbReference>
<comment type="function">
    <text evidence="11">Part of the high-affinity ATP-driven potassium transport (or Kdp) system, which catalyzes the hydrolysis of ATP coupled with the electrogenic transport of potassium into the cytoplasm. This subunit acts as a catalytic chaperone that increases the ATP-binding affinity of the ATP-hydrolyzing subunit KdpB by the formation of a transient KdpB/KdpC/ATP ternary complex.</text>
</comment>
<dbReference type="Proteomes" id="UP000552836">
    <property type="component" value="Unassembled WGS sequence"/>
</dbReference>
<evidence type="ECO:0000313" key="13">
    <source>
        <dbReference type="EMBL" id="NIH65606.1"/>
    </source>
</evidence>
<evidence type="ECO:0000256" key="4">
    <source>
        <dbReference type="ARBA" id="ARBA00022692"/>
    </source>
</evidence>
<accession>A0A846LD23</accession>
<dbReference type="InterPro" id="IPR003820">
    <property type="entry name" value="KdpC"/>
</dbReference>
<reference evidence="13 14" key="3">
    <citation type="submission" date="2020-02" db="EMBL/GenBank/DDBJ databases">
        <title>Sequencing the genomes of 1000 actinobacteria strains.</title>
        <authorList>
            <person name="Klenk H.-P."/>
        </authorList>
    </citation>
    <scope>NUCLEOTIDE SEQUENCE [LARGE SCALE GENOMIC DNA]</scope>
    <source>
        <strain evidence="13 14">DSM 45201</strain>
    </source>
</reference>
<dbReference type="HAMAP" id="MF_00276">
    <property type="entry name" value="KdpC"/>
    <property type="match status" value="1"/>
</dbReference>
<sequence length="202" mass="20789">MSALRSGRQLVAAVRALLVATVVLGLAYPLLMTGVAQLIAPAQADGSLVSVDGTVVGSSLIGQSFTDSDGDPLPEYFQTRPSASDYDGAASGGSNLGPNSSELIDLVGERRAEVAAFNGVTEDEVTADAVTASGSGLDPDISPEYAAIQVERVAEARGVPVDEVRAFVEEHTAGRDLGFVGAPHVRVLELNLALDHRFGAEG</sequence>
<evidence type="ECO:0000313" key="12">
    <source>
        <dbReference type="EMBL" id="GGL65750.1"/>
    </source>
</evidence>
<comment type="similarity">
    <text evidence="11">Belongs to the KdpC family.</text>
</comment>
<dbReference type="NCBIfam" id="TIGR00681">
    <property type="entry name" value="kdpC"/>
    <property type="match status" value="1"/>
</dbReference>
<keyword evidence="6 11" id="KW-0067">ATP-binding</keyword>
<name>A0A846LD23_9ACTN</name>
<keyword evidence="10 11" id="KW-0472">Membrane</keyword>
<keyword evidence="1 11" id="KW-0813">Transport</keyword>
<evidence type="ECO:0000256" key="5">
    <source>
        <dbReference type="ARBA" id="ARBA00022741"/>
    </source>
</evidence>
<dbReference type="AlphaFoldDB" id="A0A846LD23"/>
<reference evidence="15" key="2">
    <citation type="journal article" date="2019" name="Int. J. Syst. Evol. Microbiol.">
        <title>The Global Catalogue of Microorganisms (GCM) 10K type strain sequencing project: providing services to taxonomists for standard genome sequencing and annotation.</title>
        <authorList>
            <consortium name="The Broad Institute Genomics Platform"/>
            <consortium name="The Broad Institute Genome Sequencing Center for Infectious Disease"/>
            <person name="Wu L."/>
            <person name="Ma J."/>
        </authorList>
    </citation>
    <scope>NUCLEOTIDE SEQUENCE [LARGE SCALE GENOMIC DNA]</scope>
    <source>
        <strain evidence="15">CGMCC 4.5581</strain>
    </source>
</reference>
<evidence type="ECO:0000256" key="1">
    <source>
        <dbReference type="ARBA" id="ARBA00022448"/>
    </source>
</evidence>
<comment type="caution">
    <text evidence="13">The sequence shown here is derived from an EMBL/GenBank/DDBJ whole genome shotgun (WGS) entry which is preliminary data.</text>
</comment>
<dbReference type="EMBL" id="JAAMPA010000001">
    <property type="protein sequence ID" value="NIH65606.1"/>
    <property type="molecule type" value="Genomic_DNA"/>
</dbReference>
<dbReference type="GO" id="GO:0008556">
    <property type="term" value="F:P-type potassium transmembrane transporter activity"/>
    <property type="evidence" value="ECO:0007669"/>
    <property type="project" value="InterPro"/>
</dbReference>
<keyword evidence="4 11" id="KW-0812">Transmembrane</keyword>
<evidence type="ECO:0000313" key="14">
    <source>
        <dbReference type="Proteomes" id="UP000552836"/>
    </source>
</evidence>